<keyword evidence="3" id="KW-0645">Protease</keyword>
<dbReference type="PANTHER" id="PTHR46112">
    <property type="entry name" value="AMINOPEPTIDASE"/>
    <property type="match status" value="1"/>
</dbReference>
<dbReference type="EMBL" id="JAURUR010000037">
    <property type="protein sequence ID" value="MDP9766593.1"/>
    <property type="molecule type" value="Genomic_DNA"/>
</dbReference>
<evidence type="ECO:0000259" key="2">
    <source>
        <dbReference type="Pfam" id="PF01321"/>
    </source>
</evidence>
<accession>A0ABT9MJ34</accession>
<dbReference type="GO" id="GO:0004177">
    <property type="term" value="F:aminopeptidase activity"/>
    <property type="evidence" value="ECO:0007669"/>
    <property type="project" value="UniProtKB-KW"/>
</dbReference>
<evidence type="ECO:0000313" key="4">
    <source>
        <dbReference type="Proteomes" id="UP001232163"/>
    </source>
</evidence>
<feature type="domain" description="Creatinase N-terminal" evidence="2">
    <location>
        <begin position="15"/>
        <end position="107"/>
    </location>
</feature>
<dbReference type="PANTHER" id="PTHR46112:SF2">
    <property type="entry name" value="XAA-PRO AMINOPEPTIDASE P-RELATED"/>
    <property type="match status" value="1"/>
</dbReference>
<gene>
    <name evidence="3" type="ORF">QO006_004060</name>
</gene>
<keyword evidence="3" id="KW-0031">Aminopeptidase</keyword>
<dbReference type="Pfam" id="PF00557">
    <property type="entry name" value="Peptidase_M24"/>
    <property type="match status" value="1"/>
</dbReference>
<dbReference type="Gene3D" id="3.40.350.10">
    <property type="entry name" value="Creatinase/prolidase N-terminal domain"/>
    <property type="match status" value="1"/>
</dbReference>
<feature type="domain" description="Peptidase M24" evidence="1">
    <location>
        <begin position="166"/>
        <end position="381"/>
    </location>
</feature>
<comment type="caution">
    <text evidence="3">The sequence shown here is derived from an EMBL/GenBank/DDBJ whole genome shotgun (WGS) entry which is preliminary data.</text>
</comment>
<dbReference type="InterPro" id="IPR000587">
    <property type="entry name" value="Creatinase_N"/>
</dbReference>
<dbReference type="SUPFAM" id="SSF55920">
    <property type="entry name" value="Creatinase/aminopeptidase"/>
    <property type="match status" value="1"/>
</dbReference>
<sequence>MNAPPDLLPAEYQQRRERLAEALQQRGHDLMCVFGPTRVAYLTGFFFAATERPVAAVIADDGTCSLLIPALEADHVRQQCPELQQLWVYPEYPGGGSGEHPMVTLATRLKHLRPAARSFAADLDGYEHRWRYRGPKLSEVIATPVHEHLALVDDARAIKNPAEIALIREACRWGDHAHRLMQDAIHQGGDELLISHDASLRATRDMLSELGSRYVPKAREGLPANAMFIRGKNTALPHGLHQQGRVQPGDTLVTGAYGTVGGYESELERTMHVGEPTAEFVSYFEAMVAAQDVALQAIRPGRTCASVEAEVRGFIRDELGLDHLVRHHTGHAFGLEGHEHPFIDLDDPTPIREGMIFSAELGLYVPGLAGFRHSDTVVVTAHGAKRLSLYPRDLASLVIY</sequence>
<dbReference type="CDD" id="cd01066">
    <property type="entry name" value="APP_MetAP"/>
    <property type="match status" value="1"/>
</dbReference>
<protein>
    <submittedName>
        <fullName evidence="3">Xaa-Pro aminopeptidase</fullName>
    </submittedName>
</protein>
<dbReference type="InterPro" id="IPR050659">
    <property type="entry name" value="Peptidase_M24B"/>
</dbReference>
<name>A0ABT9MJ34_9DEIO</name>
<dbReference type="Proteomes" id="UP001232163">
    <property type="component" value="Unassembled WGS sequence"/>
</dbReference>
<keyword evidence="4" id="KW-1185">Reference proteome</keyword>
<keyword evidence="3" id="KW-0378">Hydrolase</keyword>
<dbReference type="Gene3D" id="3.90.230.10">
    <property type="entry name" value="Creatinase/methionine aminopeptidase superfamily"/>
    <property type="match status" value="1"/>
</dbReference>
<dbReference type="Pfam" id="PF01321">
    <property type="entry name" value="Creatinase_N"/>
    <property type="match status" value="1"/>
</dbReference>
<evidence type="ECO:0000313" key="3">
    <source>
        <dbReference type="EMBL" id="MDP9766593.1"/>
    </source>
</evidence>
<evidence type="ECO:0000259" key="1">
    <source>
        <dbReference type="Pfam" id="PF00557"/>
    </source>
</evidence>
<dbReference type="SUPFAM" id="SSF53092">
    <property type="entry name" value="Creatinase/prolidase N-terminal domain"/>
    <property type="match status" value="1"/>
</dbReference>
<proteinExistence type="predicted"/>
<dbReference type="InterPro" id="IPR000994">
    <property type="entry name" value="Pept_M24"/>
</dbReference>
<dbReference type="InterPro" id="IPR029149">
    <property type="entry name" value="Creatin/AminoP/Spt16_N"/>
</dbReference>
<reference evidence="3 4" key="1">
    <citation type="submission" date="2023-07" db="EMBL/GenBank/DDBJ databases">
        <title>Genomic Encyclopedia of Type Strains, Phase IV (KMG-IV): sequencing the most valuable type-strain genomes for metagenomic binning, comparative biology and taxonomic classification.</title>
        <authorList>
            <person name="Goeker M."/>
        </authorList>
    </citation>
    <scope>NUCLEOTIDE SEQUENCE [LARGE SCALE GENOMIC DNA]</scope>
    <source>
        <strain evidence="3 4">NIO-1023</strain>
    </source>
</reference>
<dbReference type="RefSeq" id="WP_307470021.1">
    <property type="nucleotide sequence ID" value="NZ_JAURUR010000037.1"/>
</dbReference>
<dbReference type="InterPro" id="IPR036005">
    <property type="entry name" value="Creatinase/aminopeptidase-like"/>
</dbReference>
<organism evidence="3 4">
    <name type="scientific">Deinococcus enclensis</name>
    <dbReference type="NCBI Taxonomy" id="1049582"/>
    <lineage>
        <taxon>Bacteria</taxon>
        <taxon>Thermotogati</taxon>
        <taxon>Deinococcota</taxon>
        <taxon>Deinococci</taxon>
        <taxon>Deinococcales</taxon>
        <taxon>Deinococcaceae</taxon>
        <taxon>Deinococcus</taxon>
    </lineage>
</organism>